<dbReference type="GO" id="GO:0004869">
    <property type="term" value="F:cysteine-type endopeptidase inhibitor activity"/>
    <property type="evidence" value="ECO:0007669"/>
    <property type="project" value="UniProtKB-KW"/>
</dbReference>
<evidence type="ECO:0000313" key="5">
    <source>
        <dbReference type="EMBL" id="CAI9095861.1"/>
    </source>
</evidence>
<reference evidence="5" key="1">
    <citation type="submission" date="2023-03" db="EMBL/GenBank/DDBJ databases">
        <authorList>
            <person name="Julca I."/>
        </authorList>
    </citation>
    <scope>NUCLEOTIDE SEQUENCE</scope>
</reference>
<dbReference type="InterPro" id="IPR000010">
    <property type="entry name" value="Cystatin_dom"/>
</dbReference>
<dbReference type="AlphaFoldDB" id="A0AAV1CJM7"/>
<evidence type="ECO:0000313" key="6">
    <source>
        <dbReference type="Proteomes" id="UP001161247"/>
    </source>
</evidence>
<evidence type="ECO:0000256" key="1">
    <source>
        <dbReference type="ARBA" id="ARBA00022690"/>
    </source>
</evidence>
<dbReference type="Pfam" id="PF16845">
    <property type="entry name" value="SQAPI"/>
    <property type="match status" value="1"/>
</dbReference>
<evidence type="ECO:0000256" key="2">
    <source>
        <dbReference type="ARBA" id="ARBA00022704"/>
    </source>
</evidence>
<feature type="signal peptide" evidence="3">
    <location>
        <begin position="1"/>
        <end position="22"/>
    </location>
</feature>
<organism evidence="5 6">
    <name type="scientific">Oldenlandia corymbosa var. corymbosa</name>
    <dbReference type="NCBI Taxonomy" id="529605"/>
    <lineage>
        <taxon>Eukaryota</taxon>
        <taxon>Viridiplantae</taxon>
        <taxon>Streptophyta</taxon>
        <taxon>Embryophyta</taxon>
        <taxon>Tracheophyta</taxon>
        <taxon>Spermatophyta</taxon>
        <taxon>Magnoliopsida</taxon>
        <taxon>eudicotyledons</taxon>
        <taxon>Gunneridae</taxon>
        <taxon>Pentapetalae</taxon>
        <taxon>asterids</taxon>
        <taxon>lamiids</taxon>
        <taxon>Gentianales</taxon>
        <taxon>Rubiaceae</taxon>
        <taxon>Rubioideae</taxon>
        <taxon>Spermacoceae</taxon>
        <taxon>Hedyotis-Oldenlandia complex</taxon>
        <taxon>Oldenlandia</taxon>
    </lineage>
</organism>
<protein>
    <submittedName>
        <fullName evidence="5">OLC1v1031888C1</fullName>
    </submittedName>
</protein>
<dbReference type="Gene3D" id="3.10.450.10">
    <property type="match status" value="1"/>
</dbReference>
<sequence>MLWFKIQLIVLVTLALVCLSSAKSHDTDDGNIVMAGRWAVGEYNKKNQANLVFEYVIKGDMQYRYKGDGGKYTVIVQATDSDKKVSNQYSAKVHEPDISQDMILTSFQKLSS</sequence>
<gene>
    <name evidence="5" type="ORF">OLC1_LOCUS6742</name>
</gene>
<dbReference type="EMBL" id="OX459119">
    <property type="protein sequence ID" value="CAI9095861.1"/>
    <property type="molecule type" value="Genomic_DNA"/>
</dbReference>
<dbReference type="InterPro" id="IPR046350">
    <property type="entry name" value="Cystatin_sf"/>
</dbReference>
<evidence type="ECO:0000259" key="4">
    <source>
        <dbReference type="Pfam" id="PF16845"/>
    </source>
</evidence>
<keyword evidence="6" id="KW-1185">Reference proteome</keyword>
<name>A0AAV1CJM7_OLDCO</name>
<feature type="domain" description="Cystatin" evidence="4">
    <location>
        <begin position="26"/>
        <end position="110"/>
    </location>
</feature>
<dbReference type="PANTHER" id="PTHR47116">
    <property type="entry name" value="PHLOEM FILAMENT PROTEIN"/>
    <property type="match status" value="1"/>
</dbReference>
<keyword evidence="1" id="KW-0646">Protease inhibitor</keyword>
<keyword evidence="2" id="KW-0789">Thiol protease inhibitor</keyword>
<dbReference type="Proteomes" id="UP001161247">
    <property type="component" value="Chromosome 2"/>
</dbReference>
<evidence type="ECO:0000256" key="3">
    <source>
        <dbReference type="SAM" id="SignalP"/>
    </source>
</evidence>
<keyword evidence="3" id="KW-0732">Signal</keyword>
<feature type="chain" id="PRO_5043606303" evidence="3">
    <location>
        <begin position="23"/>
        <end position="112"/>
    </location>
</feature>
<proteinExistence type="predicted"/>
<dbReference type="SUPFAM" id="SSF54403">
    <property type="entry name" value="Cystatin/monellin"/>
    <property type="match status" value="1"/>
</dbReference>
<accession>A0AAV1CJM7</accession>
<dbReference type="InterPro" id="IPR027214">
    <property type="entry name" value="Cystatin"/>
</dbReference>